<dbReference type="GeneID" id="125179198"/>
<evidence type="ECO:0000313" key="4">
    <source>
        <dbReference type="RefSeq" id="XP_047740549.1"/>
    </source>
</evidence>
<evidence type="ECO:0000256" key="2">
    <source>
        <dbReference type="SAM" id="Phobius"/>
    </source>
</evidence>
<reference evidence="4" key="1">
    <citation type="submission" date="2025-08" db="UniProtKB">
        <authorList>
            <consortium name="RefSeq"/>
        </authorList>
    </citation>
    <scope>IDENTIFICATION</scope>
    <source>
        <tissue evidence="4">Whole organism</tissue>
    </source>
</reference>
<dbReference type="KEGG" id="hazt:125179198"/>
<keyword evidence="2" id="KW-0472">Membrane</keyword>
<proteinExistence type="predicted"/>
<keyword evidence="2" id="KW-0812">Transmembrane</keyword>
<sequence>MSLFMVRYSGFQELNNSTPRTITVTVLLESLYGGFLLSIFMPVGVITAIGVSTLLYAFENFQDRIAVTLSCLIVLAGLYSQICVVIPISAAPKFVDAFFFYAILRMYLVCTHHLGVYRWLISFKNRKALNLERRSAPAMEPNKNPSTAAPTCIAPLSPLESDLRKKSVSHPGSIGEDSSERGRGFEDAGLIVEKCFFKSNLIMPMDTAHQAPAAHEVSATDAYPPPDKICNMNPFNACLDNEETDKKFDATYKRFTVASYLTVASGIVFDLTFFGLSAYFISKSRQAVFSEYPSVTLNN</sequence>
<keyword evidence="3" id="KW-1185">Reference proteome</keyword>
<dbReference type="RefSeq" id="XP_047740549.1">
    <property type="nucleotide sequence ID" value="XM_047884593.1"/>
</dbReference>
<evidence type="ECO:0000256" key="1">
    <source>
        <dbReference type="SAM" id="MobiDB-lite"/>
    </source>
</evidence>
<feature type="transmembrane region" description="Helical" evidence="2">
    <location>
        <begin position="65"/>
        <end position="92"/>
    </location>
</feature>
<dbReference type="Proteomes" id="UP000694843">
    <property type="component" value="Unplaced"/>
</dbReference>
<dbReference type="AlphaFoldDB" id="A0A979FTM6"/>
<keyword evidence="2" id="KW-1133">Transmembrane helix</keyword>
<feature type="region of interest" description="Disordered" evidence="1">
    <location>
        <begin position="163"/>
        <end position="182"/>
    </location>
</feature>
<dbReference type="OrthoDB" id="6382268at2759"/>
<evidence type="ECO:0000313" key="3">
    <source>
        <dbReference type="Proteomes" id="UP000694843"/>
    </source>
</evidence>
<name>A0A979FTM6_HYAAZ</name>
<feature type="transmembrane region" description="Helical" evidence="2">
    <location>
        <begin position="35"/>
        <end position="58"/>
    </location>
</feature>
<accession>A0A979FTM6</accession>
<gene>
    <name evidence="4" type="primary">LOC125179198</name>
</gene>
<feature type="transmembrane region" description="Helical" evidence="2">
    <location>
        <begin position="257"/>
        <end position="281"/>
    </location>
</feature>
<organism evidence="3 4">
    <name type="scientific">Hyalella azteca</name>
    <name type="common">Amphipod</name>
    <dbReference type="NCBI Taxonomy" id="294128"/>
    <lineage>
        <taxon>Eukaryota</taxon>
        <taxon>Metazoa</taxon>
        <taxon>Ecdysozoa</taxon>
        <taxon>Arthropoda</taxon>
        <taxon>Crustacea</taxon>
        <taxon>Multicrustacea</taxon>
        <taxon>Malacostraca</taxon>
        <taxon>Eumalacostraca</taxon>
        <taxon>Peracarida</taxon>
        <taxon>Amphipoda</taxon>
        <taxon>Senticaudata</taxon>
        <taxon>Talitrida</taxon>
        <taxon>Talitroidea</taxon>
        <taxon>Hyalellidae</taxon>
        <taxon>Hyalella</taxon>
    </lineage>
</organism>
<feature type="transmembrane region" description="Helical" evidence="2">
    <location>
        <begin position="98"/>
        <end position="120"/>
    </location>
</feature>
<protein>
    <submittedName>
        <fullName evidence="4">Uncharacterized protein LOC125179198</fullName>
    </submittedName>
</protein>